<keyword evidence="2" id="KW-0808">Transferase</keyword>
<keyword evidence="3 5" id="KW-0012">Acyltransferase</keyword>
<evidence type="ECO:0000256" key="3">
    <source>
        <dbReference type="ARBA" id="ARBA00023315"/>
    </source>
</evidence>
<sequence>MLARLCALALRLLGWRAVFTPPPGPKSVVIVYPHTSNWDFPVGLLFRIRSGVFMHWAGKDTLFRWPLRRFFLRVGGVPINRREHTGMTAQLLAAFASKPEFHMVITPEGTRSYSDHWKSGFYRLALAAQVPLGLGFIDFGRRQVGIERWITLTGDQESDLALIRDYYAGKRALYPEKAGPIRFKS</sequence>
<name>A0A6L5JX47_RHOTE</name>
<comment type="pathway">
    <text evidence="1">Lipid metabolism.</text>
</comment>
<dbReference type="AlphaFoldDB" id="A0A6L5JX47"/>
<dbReference type="Proteomes" id="UP000480275">
    <property type="component" value="Unassembled WGS sequence"/>
</dbReference>
<dbReference type="PANTHER" id="PTHR10434">
    <property type="entry name" value="1-ACYL-SN-GLYCEROL-3-PHOSPHATE ACYLTRANSFERASE"/>
    <property type="match status" value="1"/>
</dbReference>
<organism evidence="5 6">
    <name type="scientific">Rhodocyclus tenuis</name>
    <name type="common">Rhodospirillum tenue</name>
    <dbReference type="NCBI Taxonomy" id="1066"/>
    <lineage>
        <taxon>Bacteria</taxon>
        <taxon>Pseudomonadati</taxon>
        <taxon>Pseudomonadota</taxon>
        <taxon>Betaproteobacteria</taxon>
        <taxon>Rhodocyclales</taxon>
        <taxon>Rhodocyclaceae</taxon>
        <taxon>Rhodocyclus</taxon>
    </lineage>
</organism>
<dbReference type="PANTHER" id="PTHR10434:SF9">
    <property type="entry name" value="PHOSPHOLIPID_GLYCEROL ACYLTRANSFERASE DOMAIN-CONTAINING PROTEIN"/>
    <property type="match status" value="1"/>
</dbReference>
<feature type="domain" description="Phospholipid/glycerol acyltransferase" evidence="4">
    <location>
        <begin position="28"/>
        <end position="137"/>
    </location>
</feature>
<dbReference type="GO" id="GO:0006654">
    <property type="term" value="P:phosphatidic acid biosynthetic process"/>
    <property type="evidence" value="ECO:0007669"/>
    <property type="project" value="TreeGrafter"/>
</dbReference>
<evidence type="ECO:0000256" key="2">
    <source>
        <dbReference type="ARBA" id="ARBA00022679"/>
    </source>
</evidence>
<evidence type="ECO:0000259" key="4">
    <source>
        <dbReference type="SMART" id="SM00563"/>
    </source>
</evidence>
<dbReference type="GO" id="GO:0003841">
    <property type="term" value="F:1-acylglycerol-3-phosphate O-acyltransferase activity"/>
    <property type="evidence" value="ECO:0007669"/>
    <property type="project" value="TreeGrafter"/>
</dbReference>
<accession>A0A6L5JX47</accession>
<dbReference type="EMBL" id="WIXJ01000005">
    <property type="protein sequence ID" value="MQY51913.1"/>
    <property type="molecule type" value="Genomic_DNA"/>
</dbReference>
<dbReference type="InterPro" id="IPR002123">
    <property type="entry name" value="Plipid/glycerol_acylTrfase"/>
</dbReference>
<gene>
    <name evidence="5" type="ORF">GHK24_09000</name>
</gene>
<comment type="caution">
    <text evidence="5">The sequence shown here is derived from an EMBL/GenBank/DDBJ whole genome shotgun (WGS) entry which is preliminary data.</text>
</comment>
<dbReference type="SUPFAM" id="SSF69593">
    <property type="entry name" value="Glycerol-3-phosphate (1)-acyltransferase"/>
    <property type="match status" value="1"/>
</dbReference>
<evidence type="ECO:0000313" key="6">
    <source>
        <dbReference type="Proteomes" id="UP000480275"/>
    </source>
</evidence>
<evidence type="ECO:0000256" key="1">
    <source>
        <dbReference type="ARBA" id="ARBA00005189"/>
    </source>
</evidence>
<evidence type="ECO:0000313" key="5">
    <source>
        <dbReference type="EMBL" id="MQY51913.1"/>
    </source>
</evidence>
<reference evidence="5 6" key="1">
    <citation type="submission" date="2019-10" db="EMBL/GenBank/DDBJ databases">
        <title>Whole-genome sequence of the purple nonsulfur photosynthetic bacterium Rhodocyclus tenuis.</title>
        <authorList>
            <person name="Kyndt J.A."/>
            <person name="Meyer T.E."/>
        </authorList>
    </citation>
    <scope>NUCLEOTIDE SEQUENCE [LARGE SCALE GENOMIC DNA]</scope>
    <source>
        <strain evidence="5 6">DSM 110</strain>
    </source>
</reference>
<proteinExistence type="predicted"/>
<dbReference type="SMART" id="SM00563">
    <property type="entry name" value="PlsC"/>
    <property type="match status" value="1"/>
</dbReference>
<dbReference type="OrthoDB" id="9796839at2"/>
<protein>
    <submittedName>
        <fullName evidence="5">Glycerol acyltransferase</fullName>
    </submittedName>
</protein>
<dbReference type="Pfam" id="PF01553">
    <property type="entry name" value="Acyltransferase"/>
    <property type="match status" value="1"/>
</dbReference>